<name>U4LQW0_PYROM</name>
<dbReference type="AlphaFoldDB" id="U4LQW0"/>
<organism evidence="2 3">
    <name type="scientific">Pyronema omphalodes (strain CBS 100304)</name>
    <name type="common">Pyronema confluens</name>
    <dbReference type="NCBI Taxonomy" id="1076935"/>
    <lineage>
        <taxon>Eukaryota</taxon>
        <taxon>Fungi</taxon>
        <taxon>Dikarya</taxon>
        <taxon>Ascomycota</taxon>
        <taxon>Pezizomycotina</taxon>
        <taxon>Pezizomycetes</taxon>
        <taxon>Pezizales</taxon>
        <taxon>Pyronemataceae</taxon>
        <taxon>Pyronema</taxon>
    </lineage>
</organism>
<keyword evidence="3" id="KW-1185">Reference proteome</keyword>
<dbReference type="EMBL" id="HF935352">
    <property type="protein sequence ID" value="CCX29691.1"/>
    <property type="molecule type" value="Genomic_DNA"/>
</dbReference>
<accession>U4LQW0</accession>
<evidence type="ECO:0000313" key="2">
    <source>
        <dbReference type="EMBL" id="CCX29691.1"/>
    </source>
</evidence>
<dbReference type="OrthoDB" id="10297946at2759"/>
<sequence>MAPISRSTVDALLNRIEALERDTVTRAEYDALIKRCDQLEADLAAARVQALAQQPINTDLDAVGEDDDESLPEDGITPPHPGSFTLMTPGPSKQTRQQLAAMTGLDYADKSQKIAIRGKIYHFALGKQVDFSNGFKAYDYGTVMYPLLESIRDYVNKDIMVGQGRKWTLEMTEKTVRVICQDRLRNKNAAIRRKRLRTAPRGGPAPVPVVAAE</sequence>
<reference evidence="2 3" key="1">
    <citation type="journal article" date="2013" name="PLoS Genet.">
        <title>The genome and development-dependent transcriptomes of Pyronema confluens: a window into fungal evolution.</title>
        <authorList>
            <person name="Traeger S."/>
            <person name="Altegoer F."/>
            <person name="Freitag M."/>
            <person name="Gabaldon T."/>
            <person name="Kempken F."/>
            <person name="Kumar A."/>
            <person name="Marcet-Houben M."/>
            <person name="Poggeler S."/>
            <person name="Stajich J.E."/>
            <person name="Nowrousian M."/>
        </authorList>
    </citation>
    <scope>NUCLEOTIDE SEQUENCE [LARGE SCALE GENOMIC DNA]</scope>
    <source>
        <strain evidence="3">CBS 100304</strain>
        <tissue evidence="2">Vegetative mycelium</tissue>
    </source>
</reference>
<feature type="region of interest" description="Disordered" evidence="1">
    <location>
        <begin position="58"/>
        <end position="82"/>
    </location>
</feature>
<evidence type="ECO:0000313" key="3">
    <source>
        <dbReference type="Proteomes" id="UP000018144"/>
    </source>
</evidence>
<feature type="compositionally biased region" description="Acidic residues" evidence="1">
    <location>
        <begin position="62"/>
        <end position="72"/>
    </location>
</feature>
<gene>
    <name evidence="2" type="ORF">PCON_07017</name>
</gene>
<protein>
    <submittedName>
        <fullName evidence="2">Uncharacterized protein</fullName>
    </submittedName>
</protein>
<evidence type="ECO:0000256" key="1">
    <source>
        <dbReference type="SAM" id="MobiDB-lite"/>
    </source>
</evidence>
<dbReference type="Proteomes" id="UP000018144">
    <property type="component" value="Unassembled WGS sequence"/>
</dbReference>
<proteinExistence type="predicted"/>